<keyword evidence="3 10" id="KW-0328">Glycosyltransferase</keyword>
<evidence type="ECO:0000259" key="12">
    <source>
        <dbReference type="Pfam" id="PF02885"/>
    </source>
</evidence>
<proteinExistence type="inferred from homology"/>
<feature type="binding site" evidence="10">
    <location>
        <begin position="90"/>
        <end position="93"/>
    </location>
    <ligand>
        <name>5-phospho-alpha-D-ribose 1-diphosphate</name>
        <dbReference type="ChEBI" id="CHEBI:58017"/>
    </ligand>
</feature>
<dbReference type="Pfam" id="PF02885">
    <property type="entry name" value="Glycos_trans_3N"/>
    <property type="match status" value="1"/>
</dbReference>
<feature type="binding site" evidence="10">
    <location>
        <position position="120"/>
    </location>
    <ligand>
        <name>5-phospho-alpha-D-ribose 1-diphosphate</name>
        <dbReference type="ChEBI" id="CHEBI:58017"/>
    </ligand>
</feature>
<dbReference type="InterPro" id="IPR036320">
    <property type="entry name" value="Glycosyl_Trfase_fam3_N_dom_sf"/>
</dbReference>
<dbReference type="Gene3D" id="1.20.970.10">
    <property type="entry name" value="Transferase, Pyrimidine Nucleoside Phosphorylase, Chain C"/>
    <property type="match status" value="1"/>
</dbReference>
<feature type="binding site" evidence="10">
    <location>
        <position position="88"/>
    </location>
    <ligand>
        <name>5-phospho-alpha-D-ribose 1-diphosphate</name>
        <dbReference type="ChEBI" id="CHEBI:58017"/>
    </ligand>
</feature>
<dbReference type="Proteomes" id="UP000076481">
    <property type="component" value="Unassembled WGS sequence"/>
</dbReference>
<comment type="pathway">
    <text evidence="1 10">Amino-acid biosynthesis; L-tryptophan biosynthesis; L-tryptophan from chorismate: step 2/5.</text>
</comment>
<dbReference type="Pfam" id="PF00591">
    <property type="entry name" value="Glycos_transf_3"/>
    <property type="match status" value="1"/>
</dbReference>
<comment type="subunit">
    <text evidence="10">Homodimer.</text>
</comment>
<evidence type="ECO:0000256" key="2">
    <source>
        <dbReference type="ARBA" id="ARBA00022605"/>
    </source>
</evidence>
<dbReference type="GO" id="GO:0004048">
    <property type="term" value="F:anthranilate phosphoribosyltransferase activity"/>
    <property type="evidence" value="ECO:0007669"/>
    <property type="project" value="UniProtKB-UniRule"/>
</dbReference>
<feature type="binding site" evidence="10">
    <location>
        <position position="166"/>
    </location>
    <ligand>
        <name>anthranilate</name>
        <dbReference type="ChEBI" id="CHEBI:16567"/>
        <label>2</label>
    </ligand>
</feature>
<dbReference type="InterPro" id="IPR035902">
    <property type="entry name" value="Nuc_phospho_transferase"/>
</dbReference>
<protein>
    <recommendedName>
        <fullName evidence="10">Anthranilate phosphoribosyltransferase</fullName>
        <ecNumber evidence="10">2.4.2.18</ecNumber>
    </recommendedName>
</protein>
<comment type="function">
    <text evidence="10">Catalyzes the transfer of the phosphoribosyl group of 5-phosphorylribose-1-pyrophosphate (PRPP) to anthranilate to yield N-(5'-phosphoribosyl)-anthranilate (PRA).</text>
</comment>
<evidence type="ECO:0000256" key="9">
    <source>
        <dbReference type="ARBA" id="ARBA00061188"/>
    </source>
</evidence>
<dbReference type="SUPFAM" id="SSF47648">
    <property type="entry name" value="Nucleoside phosphorylase/phosphoribosyltransferase N-terminal domain"/>
    <property type="match status" value="1"/>
</dbReference>
<reference evidence="13 14" key="1">
    <citation type="submission" date="2016-03" db="EMBL/GenBank/DDBJ databases">
        <title>Speciation and ecological success in dimly lit waters: horizontal gene transfer in a green sulfur bacteria bloom unveiled by metagenomic assembly.</title>
        <authorList>
            <person name="Llorens-Mares T."/>
            <person name="Liu Z."/>
            <person name="Allen L.Z."/>
            <person name="Rusch D.B."/>
            <person name="Craig M.T."/>
            <person name="Dupont C.L."/>
            <person name="Bryant D.A."/>
            <person name="Casamayor E.O."/>
        </authorList>
    </citation>
    <scope>NUCLEOTIDE SEQUENCE [LARGE SCALE GENOMIC DNA]</scope>
    <source>
        <strain evidence="13">CIII</strain>
    </source>
</reference>
<organism evidence="13 14">
    <name type="scientific">Pelodictyon luteolum</name>
    <dbReference type="NCBI Taxonomy" id="1100"/>
    <lineage>
        <taxon>Bacteria</taxon>
        <taxon>Pseudomonadati</taxon>
        <taxon>Chlorobiota</taxon>
        <taxon>Chlorobiia</taxon>
        <taxon>Chlorobiales</taxon>
        <taxon>Chlorobiaceae</taxon>
        <taxon>Chlorobium/Pelodictyon group</taxon>
        <taxon>Pelodictyon</taxon>
    </lineage>
</organism>
<feature type="domain" description="Glycosyl transferase family 3 N-terminal" evidence="12">
    <location>
        <begin position="4"/>
        <end position="66"/>
    </location>
</feature>
<evidence type="ECO:0000313" key="14">
    <source>
        <dbReference type="Proteomes" id="UP000076481"/>
    </source>
</evidence>
<dbReference type="SUPFAM" id="SSF52418">
    <property type="entry name" value="Nucleoside phosphorylase/phosphoribosyltransferase catalytic domain"/>
    <property type="match status" value="1"/>
</dbReference>
<feature type="binding site" evidence="10">
    <location>
        <begin position="83"/>
        <end position="84"/>
    </location>
    <ligand>
        <name>5-phospho-alpha-D-ribose 1-diphosphate</name>
        <dbReference type="ChEBI" id="CHEBI:58017"/>
    </ligand>
</feature>
<feature type="binding site" evidence="10">
    <location>
        <position position="230"/>
    </location>
    <ligand>
        <name>Mg(2+)</name>
        <dbReference type="ChEBI" id="CHEBI:18420"/>
        <label>1</label>
    </ligand>
</feature>
<dbReference type="InterPro" id="IPR017459">
    <property type="entry name" value="Glycosyl_Trfase_fam3_N_dom"/>
</dbReference>
<dbReference type="PANTHER" id="PTHR43285">
    <property type="entry name" value="ANTHRANILATE PHOSPHORIBOSYLTRANSFERASE"/>
    <property type="match status" value="1"/>
</dbReference>
<feature type="domain" description="Glycosyl transferase family 3" evidence="11">
    <location>
        <begin position="74"/>
        <end position="328"/>
    </location>
</feature>
<evidence type="ECO:0000256" key="1">
    <source>
        <dbReference type="ARBA" id="ARBA00004907"/>
    </source>
</evidence>
<keyword evidence="4 10" id="KW-0808">Transferase</keyword>
<keyword evidence="10" id="KW-0460">Magnesium</keyword>
<dbReference type="HAMAP" id="MF_00211">
    <property type="entry name" value="TrpD"/>
    <property type="match status" value="1"/>
</dbReference>
<comment type="caution">
    <text evidence="13">The sequence shown here is derived from an EMBL/GenBank/DDBJ whole genome shotgun (WGS) entry which is preliminary data.</text>
</comment>
<dbReference type="NCBIfam" id="TIGR01245">
    <property type="entry name" value="trpD"/>
    <property type="match status" value="1"/>
</dbReference>
<dbReference type="FunFam" id="3.40.1030.10:FF:000002">
    <property type="entry name" value="Anthranilate phosphoribosyltransferase"/>
    <property type="match status" value="1"/>
</dbReference>
<feature type="binding site" evidence="10">
    <location>
        <position position="80"/>
    </location>
    <ligand>
        <name>anthranilate</name>
        <dbReference type="ChEBI" id="CHEBI:16567"/>
        <label>1</label>
    </ligand>
</feature>
<keyword evidence="7 10" id="KW-0057">Aromatic amino acid biosynthesis</keyword>
<evidence type="ECO:0000313" key="13">
    <source>
        <dbReference type="EMBL" id="KZK74078.1"/>
    </source>
</evidence>
<evidence type="ECO:0000256" key="6">
    <source>
        <dbReference type="ARBA" id="ARBA00022822"/>
    </source>
</evidence>
<feature type="binding site" evidence="10">
    <location>
        <position position="229"/>
    </location>
    <ligand>
        <name>Mg(2+)</name>
        <dbReference type="ChEBI" id="CHEBI:18420"/>
        <label>2</label>
    </ligand>
</feature>
<feature type="binding site" evidence="10">
    <location>
        <position position="92"/>
    </location>
    <ligand>
        <name>Mg(2+)</name>
        <dbReference type="ChEBI" id="CHEBI:18420"/>
        <label>1</label>
    </ligand>
</feature>
<comment type="similarity">
    <text evidence="10">Belongs to the anthranilate phosphoribosyltransferase family.</text>
</comment>
<dbReference type="RefSeq" id="WP_303681902.1">
    <property type="nucleotide sequence ID" value="NZ_LVWG01000032.1"/>
</dbReference>
<dbReference type="InterPro" id="IPR000312">
    <property type="entry name" value="Glycosyl_Trfase_fam3"/>
</dbReference>
<dbReference type="GO" id="GO:0000287">
    <property type="term" value="F:magnesium ion binding"/>
    <property type="evidence" value="ECO:0007669"/>
    <property type="project" value="UniProtKB-UniRule"/>
</dbReference>
<dbReference type="UniPathway" id="UPA00035">
    <property type="reaction ID" value="UER00041"/>
</dbReference>
<feature type="binding site" evidence="10">
    <location>
        <position position="80"/>
    </location>
    <ligand>
        <name>5-phospho-alpha-D-ribose 1-diphosphate</name>
        <dbReference type="ChEBI" id="CHEBI:58017"/>
    </ligand>
</feature>
<dbReference type="GO" id="GO:0005829">
    <property type="term" value="C:cytosol"/>
    <property type="evidence" value="ECO:0007669"/>
    <property type="project" value="TreeGrafter"/>
</dbReference>
<keyword evidence="5 10" id="KW-0479">Metal-binding</keyword>
<feature type="binding site" evidence="10">
    <location>
        <begin position="108"/>
        <end position="116"/>
    </location>
    <ligand>
        <name>5-phospho-alpha-D-ribose 1-diphosphate</name>
        <dbReference type="ChEBI" id="CHEBI:58017"/>
    </ligand>
</feature>
<keyword evidence="2 10" id="KW-0028">Amino-acid biosynthesis</keyword>
<gene>
    <name evidence="10" type="primary">trpD</name>
    <name evidence="13" type="ORF">A3K90_07625</name>
</gene>
<evidence type="ECO:0000256" key="10">
    <source>
        <dbReference type="HAMAP-Rule" id="MF_00211"/>
    </source>
</evidence>
<sequence>MPHQELLEKLQAGQQLSYDETKRCMDGIMEGLFSEETIISLLTLLQKNGITADEIAGARDSIIERATPIHLDERAIDTCGTGGDSAGTFNISTAAAIIANAAGVSIAKHGNRSVTSRCGSADVLEELGFCIELPPEATEELYGRTGFAYLHAPLYHPSMKAVAAIRKKIGTRTIFNILGPLLNPAGVKRQMVGVFNIELMELYAEALRKAGCYHALIVHGETDQGQPLDEPSICGITRIIELHNGETASHIVRPGEFHLHEWPLGDIAGGSREENAEIIRKILNGTASDAHQEAAIFASAIACYVGGVANCIDEGVCVAREAISHGTAKRNAEAIIEASRELNARYRRTGD</sequence>
<evidence type="ECO:0000259" key="11">
    <source>
        <dbReference type="Pfam" id="PF00591"/>
    </source>
</evidence>
<name>A0A165LI78_PELLU</name>
<comment type="similarity">
    <text evidence="9">In the C-terminal section; belongs to the anthranilate phosphoribosyltransferase family.</text>
</comment>
<dbReference type="GO" id="GO:0000162">
    <property type="term" value="P:L-tryptophan biosynthetic process"/>
    <property type="evidence" value="ECO:0007669"/>
    <property type="project" value="UniProtKB-UniRule"/>
</dbReference>
<dbReference type="EMBL" id="LVWG01000032">
    <property type="protein sequence ID" value="KZK74078.1"/>
    <property type="molecule type" value="Genomic_DNA"/>
</dbReference>
<accession>A0A165LI78</accession>
<comment type="caution">
    <text evidence="10">Lacks conserved residue(s) required for the propagation of feature annotation.</text>
</comment>
<keyword evidence="6 10" id="KW-0822">Tryptophan biosynthesis</keyword>
<dbReference type="EC" id="2.4.2.18" evidence="10"/>
<comment type="catalytic activity">
    <reaction evidence="8 10">
        <text>N-(5-phospho-beta-D-ribosyl)anthranilate + diphosphate = 5-phospho-alpha-D-ribose 1-diphosphate + anthranilate</text>
        <dbReference type="Rhea" id="RHEA:11768"/>
        <dbReference type="ChEBI" id="CHEBI:16567"/>
        <dbReference type="ChEBI" id="CHEBI:18277"/>
        <dbReference type="ChEBI" id="CHEBI:33019"/>
        <dbReference type="ChEBI" id="CHEBI:58017"/>
        <dbReference type="EC" id="2.4.2.18"/>
    </reaction>
</comment>
<dbReference type="InterPro" id="IPR005940">
    <property type="entry name" value="Anthranilate_Pribosyl_Tfrase"/>
</dbReference>
<dbReference type="AlphaFoldDB" id="A0A165LI78"/>
<evidence type="ECO:0000256" key="7">
    <source>
        <dbReference type="ARBA" id="ARBA00023141"/>
    </source>
</evidence>
<dbReference type="Gene3D" id="3.40.1030.10">
    <property type="entry name" value="Nucleoside phosphorylase/phosphoribosyltransferase catalytic domain"/>
    <property type="match status" value="1"/>
</dbReference>
<feature type="binding site" evidence="10">
    <location>
        <position position="230"/>
    </location>
    <ligand>
        <name>Mg(2+)</name>
        <dbReference type="ChEBI" id="CHEBI:18420"/>
        <label>2</label>
    </ligand>
</feature>
<feature type="binding site" evidence="10">
    <location>
        <position position="111"/>
    </location>
    <ligand>
        <name>anthranilate</name>
        <dbReference type="ChEBI" id="CHEBI:16567"/>
        <label>1</label>
    </ligand>
</feature>
<comment type="cofactor">
    <cofactor evidence="10">
        <name>Mg(2+)</name>
        <dbReference type="ChEBI" id="CHEBI:18420"/>
    </cofactor>
    <text evidence="10">Binds 2 magnesium ions per monomer.</text>
</comment>
<evidence type="ECO:0000256" key="5">
    <source>
        <dbReference type="ARBA" id="ARBA00022723"/>
    </source>
</evidence>
<evidence type="ECO:0000256" key="3">
    <source>
        <dbReference type="ARBA" id="ARBA00022676"/>
    </source>
</evidence>
<evidence type="ECO:0000256" key="8">
    <source>
        <dbReference type="ARBA" id="ARBA00052328"/>
    </source>
</evidence>
<dbReference type="PANTHER" id="PTHR43285:SF2">
    <property type="entry name" value="ANTHRANILATE PHOSPHORIBOSYLTRANSFERASE"/>
    <property type="match status" value="1"/>
</dbReference>
<evidence type="ECO:0000256" key="4">
    <source>
        <dbReference type="ARBA" id="ARBA00022679"/>
    </source>
</evidence>